<evidence type="ECO:0000313" key="1">
    <source>
        <dbReference type="EMBL" id="KAJ8384296.1"/>
    </source>
</evidence>
<evidence type="ECO:0000313" key="2">
    <source>
        <dbReference type="Proteomes" id="UP001221898"/>
    </source>
</evidence>
<protein>
    <submittedName>
        <fullName evidence="1">Uncharacterized protein</fullName>
    </submittedName>
</protein>
<keyword evidence="2" id="KW-1185">Reference proteome</keyword>
<dbReference type="Proteomes" id="UP001221898">
    <property type="component" value="Unassembled WGS sequence"/>
</dbReference>
<accession>A0AAD7W4T4</accession>
<organism evidence="1 2">
    <name type="scientific">Aldrovandia affinis</name>
    <dbReference type="NCBI Taxonomy" id="143900"/>
    <lineage>
        <taxon>Eukaryota</taxon>
        <taxon>Metazoa</taxon>
        <taxon>Chordata</taxon>
        <taxon>Craniata</taxon>
        <taxon>Vertebrata</taxon>
        <taxon>Euteleostomi</taxon>
        <taxon>Actinopterygii</taxon>
        <taxon>Neopterygii</taxon>
        <taxon>Teleostei</taxon>
        <taxon>Notacanthiformes</taxon>
        <taxon>Halosauridae</taxon>
        <taxon>Aldrovandia</taxon>
    </lineage>
</organism>
<comment type="caution">
    <text evidence="1">The sequence shown here is derived from an EMBL/GenBank/DDBJ whole genome shotgun (WGS) entry which is preliminary data.</text>
</comment>
<name>A0AAD7W4T4_9TELE</name>
<proteinExistence type="predicted"/>
<gene>
    <name evidence="1" type="ORF">AAFF_G00206530</name>
</gene>
<sequence>MPRPRSALAAPPFRVTGLRHKSFQTSSGMLSGWIQPGHWHHSGGAWRAGPSEGGGTRRGVALGLKELLSSLRVKRRRLARGRWLRRAKTGARSNKRPRHMSDYVVILRSPRAILSGVLRFTRAPRDEKPQTRPTRH</sequence>
<dbReference type="AlphaFoldDB" id="A0AAD7W4T4"/>
<reference evidence="1" key="1">
    <citation type="journal article" date="2023" name="Science">
        <title>Genome structures resolve the early diversification of teleost fishes.</title>
        <authorList>
            <person name="Parey E."/>
            <person name="Louis A."/>
            <person name="Montfort J."/>
            <person name="Bouchez O."/>
            <person name="Roques C."/>
            <person name="Iampietro C."/>
            <person name="Lluch J."/>
            <person name="Castinel A."/>
            <person name="Donnadieu C."/>
            <person name="Desvignes T."/>
            <person name="Floi Bucao C."/>
            <person name="Jouanno E."/>
            <person name="Wen M."/>
            <person name="Mejri S."/>
            <person name="Dirks R."/>
            <person name="Jansen H."/>
            <person name="Henkel C."/>
            <person name="Chen W.J."/>
            <person name="Zahm M."/>
            <person name="Cabau C."/>
            <person name="Klopp C."/>
            <person name="Thompson A.W."/>
            <person name="Robinson-Rechavi M."/>
            <person name="Braasch I."/>
            <person name="Lecointre G."/>
            <person name="Bobe J."/>
            <person name="Postlethwait J.H."/>
            <person name="Berthelot C."/>
            <person name="Roest Crollius H."/>
            <person name="Guiguen Y."/>
        </authorList>
    </citation>
    <scope>NUCLEOTIDE SEQUENCE</scope>
    <source>
        <strain evidence="1">NC1722</strain>
    </source>
</reference>
<dbReference type="EMBL" id="JAINUG010000274">
    <property type="protein sequence ID" value="KAJ8384296.1"/>
    <property type="molecule type" value="Genomic_DNA"/>
</dbReference>